<dbReference type="InterPro" id="IPR017871">
    <property type="entry name" value="ABC_transporter-like_CS"/>
</dbReference>
<dbReference type="InterPro" id="IPR003439">
    <property type="entry name" value="ABC_transporter-like_ATP-bd"/>
</dbReference>
<dbReference type="Gene3D" id="3.40.50.300">
    <property type="entry name" value="P-loop containing nucleotide triphosphate hydrolases"/>
    <property type="match status" value="1"/>
</dbReference>
<dbReference type="PROSITE" id="PS50893">
    <property type="entry name" value="ABC_TRANSPORTER_2"/>
    <property type="match status" value="1"/>
</dbReference>
<dbReference type="PANTHER" id="PTHR43776">
    <property type="entry name" value="TRANSPORT ATP-BINDING PROTEIN"/>
    <property type="match status" value="1"/>
</dbReference>
<dbReference type="SMART" id="SM00382">
    <property type="entry name" value="AAA"/>
    <property type="match status" value="1"/>
</dbReference>
<evidence type="ECO:0000256" key="4">
    <source>
        <dbReference type="ARBA" id="ARBA00022840"/>
    </source>
</evidence>
<evidence type="ECO:0000256" key="1">
    <source>
        <dbReference type="ARBA" id="ARBA00005417"/>
    </source>
</evidence>
<dbReference type="EMBL" id="BAAAHP010000003">
    <property type="protein sequence ID" value="GAA0918822.1"/>
    <property type="molecule type" value="Genomic_DNA"/>
</dbReference>
<gene>
    <name evidence="6" type="ORF">GCM10009559_00480</name>
</gene>
<evidence type="ECO:0000256" key="2">
    <source>
        <dbReference type="ARBA" id="ARBA00022448"/>
    </source>
</evidence>
<evidence type="ECO:0000259" key="5">
    <source>
        <dbReference type="PROSITE" id="PS50893"/>
    </source>
</evidence>
<comment type="similarity">
    <text evidence="1">Belongs to the ABC transporter superfamily.</text>
</comment>
<evidence type="ECO:0000313" key="6">
    <source>
        <dbReference type="EMBL" id="GAA0918822.1"/>
    </source>
</evidence>
<organism evidence="6 7">
    <name type="scientific">Pseudonocardia zijingensis</name>
    <dbReference type="NCBI Taxonomy" id="153376"/>
    <lineage>
        <taxon>Bacteria</taxon>
        <taxon>Bacillati</taxon>
        <taxon>Actinomycetota</taxon>
        <taxon>Actinomycetes</taxon>
        <taxon>Pseudonocardiales</taxon>
        <taxon>Pseudonocardiaceae</taxon>
        <taxon>Pseudonocardia</taxon>
    </lineage>
</organism>
<name>A0ABN1NZ01_9PSEU</name>
<dbReference type="InterPro" id="IPR027417">
    <property type="entry name" value="P-loop_NTPase"/>
</dbReference>
<protein>
    <recommendedName>
        <fullName evidence="5">ABC transporter domain-containing protein</fullName>
    </recommendedName>
</protein>
<dbReference type="Pfam" id="PF00005">
    <property type="entry name" value="ABC_tran"/>
    <property type="match status" value="1"/>
</dbReference>
<evidence type="ECO:0000256" key="3">
    <source>
        <dbReference type="ARBA" id="ARBA00022741"/>
    </source>
</evidence>
<dbReference type="Proteomes" id="UP001499967">
    <property type="component" value="Unassembled WGS sequence"/>
</dbReference>
<proteinExistence type="inferred from homology"/>
<keyword evidence="3" id="KW-0547">Nucleotide-binding</keyword>
<sequence>MLGGFGTGRRRSTVAAVTDVSLTVRRGETFGLIGESGSGKSTLARLSGALLPLTSGTVAFDGADVATADATSRRELRRRFQYVFQDAATALNPRITAGEQIARPLLRLGRASGRKDALRRTHRALELVGLSAGYADRYPHEFSGGQRQRVGIARAIALEPELLVLDEPTSALDVSTQATILDLLLDLKDELDLTYVFIGHNLALIEFLCDRIGVMHQGSLVETFPADDLFAADRHPTTRALLDAVLPVGAAAPLLKG</sequence>
<dbReference type="CDD" id="cd03257">
    <property type="entry name" value="ABC_NikE_OppD_transporters"/>
    <property type="match status" value="1"/>
</dbReference>
<evidence type="ECO:0000313" key="7">
    <source>
        <dbReference type="Proteomes" id="UP001499967"/>
    </source>
</evidence>
<dbReference type="PANTHER" id="PTHR43776:SF7">
    <property type="entry name" value="D,D-DIPEPTIDE TRANSPORT ATP-BINDING PROTEIN DDPF-RELATED"/>
    <property type="match status" value="1"/>
</dbReference>
<keyword evidence="2" id="KW-0813">Transport</keyword>
<accession>A0ABN1NZ01</accession>
<keyword evidence="7" id="KW-1185">Reference proteome</keyword>
<dbReference type="PROSITE" id="PS00211">
    <property type="entry name" value="ABC_TRANSPORTER_1"/>
    <property type="match status" value="1"/>
</dbReference>
<dbReference type="InterPro" id="IPR003593">
    <property type="entry name" value="AAA+_ATPase"/>
</dbReference>
<dbReference type="InterPro" id="IPR050319">
    <property type="entry name" value="ABC_transp_ATP-bind"/>
</dbReference>
<keyword evidence="4" id="KW-0067">ATP-binding</keyword>
<reference evidence="6 7" key="1">
    <citation type="journal article" date="2019" name="Int. J. Syst. Evol. Microbiol.">
        <title>The Global Catalogue of Microorganisms (GCM) 10K type strain sequencing project: providing services to taxonomists for standard genome sequencing and annotation.</title>
        <authorList>
            <consortium name="The Broad Institute Genomics Platform"/>
            <consortium name="The Broad Institute Genome Sequencing Center for Infectious Disease"/>
            <person name="Wu L."/>
            <person name="Ma J."/>
        </authorList>
    </citation>
    <scope>NUCLEOTIDE SEQUENCE [LARGE SCALE GENOMIC DNA]</scope>
    <source>
        <strain evidence="6 7">JCM 11117</strain>
    </source>
</reference>
<dbReference type="SUPFAM" id="SSF52540">
    <property type="entry name" value="P-loop containing nucleoside triphosphate hydrolases"/>
    <property type="match status" value="1"/>
</dbReference>
<feature type="domain" description="ABC transporter" evidence="5">
    <location>
        <begin position="2"/>
        <end position="242"/>
    </location>
</feature>
<comment type="caution">
    <text evidence="6">The sequence shown here is derived from an EMBL/GenBank/DDBJ whole genome shotgun (WGS) entry which is preliminary data.</text>
</comment>